<sequence length="65" mass="7106">MKRSKLSGQETCGKSNEVTVFAEAITDNPDGCVIVRTWKIDGTLLYELSEVFGHVGSKKRSSLMG</sequence>
<comment type="caution">
    <text evidence="1">The sequence shown here is derived from an EMBL/GenBank/DDBJ whole genome shotgun (WGS) entry which is preliminary data.</text>
</comment>
<dbReference type="EMBL" id="JBGMDY010000003">
    <property type="protein sequence ID" value="KAL2340057.1"/>
    <property type="molecule type" value="Genomic_DNA"/>
</dbReference>
<evidence type="ECO:0000313" key="1">
    <source>
        <dbReference type="EMBL" id="KAL2340057.1"/>
    </source>
</evidence>
<keyword evidence="2" id="KW-1185">Reference proteome</keyword>
<dbReference type="Proteomes" id="UP001603857">
    <property type="component" value="Unassembled WGS sequence"/>
</dbReference>
<evidence type="ECO:0000313" key="2">
    <source>
        <dbReference type="Proteomes" id="UP001603857"/>
    </source>
</evidence>
<reference evidence="1 2" key="1">
    <citation type="submission" date="2024-08" db="EMBL/GenBank/DDBJ databases">
        <title>Insights into the chromosomal genome structure of Flemingia macrophylla.</title>
        <authorList>
            <person name="Ding Y."/>
            <person name="Zhao Y."/>
            <person name="Bi W."/>
            <person name="Wu M."/>
            <person name="Zhao G."/>
            <person name="Gong Y."/>
            <person name="Li W."/>
            <person name="Zhang P."/>
        </authorList>
    </citation>
    <scope>NUCLEOTIDE SEQUENCE [LARGE SCALE GENOMIC DNA]</scope>
    <source>
        <strain evidence="1">DYQJB</strain>
        <tissue evidence="1">Leaf</tissue>
    </source>
</reference>
<dbReference type="AlphaFoldDB" id="A0ABD1MW66"/>
<organism evidence="1 2">
    <name type="scientific">Flemingia macrophylla</name>
    <dbReference type="NCBI Taxonomy" id="520843"/>
    <lineage>
        <taxon>Eukaryota</taxon>
        <taxon>Viridiplantae</taxon>
        <taxon>Streptophyta</taxon>
        <taxon>Embryophyta</taxon>
        <taxon>Tracheophyta</taxon>
        <taxon>Spermatophyta</taxon>
        <taxon>Magnoliopsida</taxon>
        <taxon>eudicotyledons</taxon>
        <taxon>Gunneridae</taxon>
        <taxon>Pentapetalae</taxon>
        <taxon>rosids</taxon>
        <taxon>fabids</taxon>
        <taxon>Fabales</taxon>
        <taxon>Fabaceae</taxon>
        <taxon>Papilionoideae</taxon>
        <taxon>50 kb inversion clade</taxon>
        <taxon>NPAAA clade</taxon>
        <taxon>indigoferoid/millettioid clade</taxon>
        <taxon>Phaseoleae</taxon>
        <taxon>Flemingia</taxon>
    </lineage>
</organism>
<proteinExistence type="predicted"/>
<protein>
    <submittedName>
        <fullName evidence="1">Uncharacterized protein</fullName>
    </submittedName>
</protein>
<name>A0ABD1MW66_9FABA</name>
<gene>
    <name evidence="1" type="ORF">Fmac_007997</name>
</gene>
<accession>A0ABD1MW66</accession>